<dbReference type="InterPro" id="IPR007016">
    <property type="entry name" value="O-antigen_ligase-rel_domated"/>
</dbReference>
<keyword evidence="3 5" id="KW-1133">Transmembrane helix</keyword>
<feature type="transmembrane region" description="Helical" evidence="5">
    <location>
        <begin position="279"/>
        <end position="294"/>
    </location>
</feature>
<reference evidence="7 8" key="1">
    <citation type="journal article" date="2018" name="Antonie Van Leeuwenhoek">
        <title>Larkinella terrae sp. nov., isolated from soil on Jeju Island, South Korea.</title>
        <authorList>
            <person name="Ten L.N."/>
            <person name="Jeon J."/>
            <person name="Park S.J."/>
            <person name="Park S."/>
            <person name="Lee S.Y."/>
            <person name="Kim M.K."/>
            <person name="Jung H.Y."/>
        </authorList>
    </citation>
    <scope>NUCLEOTIDE SEQUENCE [LARGE SCALE GENOMIC DNA]</scope>
    <source>
        <strain evidence="7 8">KCTC 52001</strain>
    </source>
</reference>
<keyword evidence="4 5" id="KW-0472">Membrane</keyword>
<keyword evidence="7" id="KW-0436">Ligase</keyword>
<feature type="transmembrane region" description="Helical" evidence="5">
    <location>
        <begin position="148"/>
        <end position="167"/>
    </location>
</feature>
<feature type="transmembrane region" description="Helical" evidence="5">
    <location>
        <begin position="89"/>
        <end position="107"/>
    </location>
</feature>
<feature type="transmembrane region" description="Helical" evidence="5">
    <location>
        <begin position="301"/>
        <end position="318"/>
    </location>
</feature>
<evidence type="ECO:0000259" key="6">
    <source>
        <dbReference type="Pfam" id="PF04932"/>
    </source>
</evidence>
<comment type="subcellular location">
    <subcellularLocation>
        <location evidence="1">Membrane</location>
        <topology evidence="1">Multi-pass membrane protein</topology>
    </subcellularLocation>
</comment>
<dbReference type="Pfam" id="PF04932">
    <property type="entry name" value="Wzy_C"/>
    <property type="match status" value="1"/>
</dbReference>
<feature type="transmembrane region" description="Helical" evidence="5">
    <location>
        <begin position="393"/>
        <end position="415"/>
    </location>
</feature>
<dbReference type="EMBL" id="WJXZ01000007">
    <property type="protein sequence ID" value="MRS62213.1"/>
    <property type="molecule type" value="Genomic_DNA"/>
</dbReference>
<feature type="domain" description="O-antigen ligase-related" evidence="6">
    <location>
        <begin position="264"/>
        <end position="405"/>
    </location>
</feature>
<comment type="caution">
    <text evidence="7">The sequence shown here is derived from an EMBL/GenBank/DDBJ whole genome shotgun (WGS) entry which is preliminary data.</text>
</comment>
<organism evidence="7 8">
    <name type="scientific">Larkinella terrae</name>
    <dbReference type="NCBI Taxonomy" id="2025311"/>
    <lineage>
        <taxon>Bacteria</taxon>
        <taxon>Pseudomonadati</taxon>
        <taxon>Bacteroidota</taxon>
        <taxon>Cytophagia</taxon>
        <taxon>Cytophagales</taxon>
        <taxon>Spirosomataceae</taxon>
        <taxon>Larkinella</taxon>
    </lineage>
</organism>
<feature type="transmembrane region" description="Helical" evidence="5">
    <location>
        <begin position="119"/>
        <end position="136"/>
    </location>
</feature>
<dbReference type="OrthoDB" id="783093at2"/>
<evidence type="ECO:0000313" key="8">
    <source>
        <dbReference type="Proteomes" id="UP000441754"/>
    </source>
</evidence>
<evidence type="ECO:0000256" key="5">
    <source>
        <dbReference type="SAM" id="Phobius"/>
    </source>
</evidence>
<accession>A0A7K0EK26</accession>
<name>A0A7K0EK26_9BACT</name>
<gene>
    <name evidence="7" type="ORF">GJJ30_13015</name>
</gene>
<feature type="transmembrane region" description="Helical" evidence="5">
    <location>
        <begin position="427"/>
        <end position="447"/>
    </location>
</feature>
<evidence type="ECO:0000256" key="4">
    <source>
        <dbReference type="ARBA" id="ARBA00023136"/>
    </source>
</evidence>
<dbReference type="PANTHER" id="PTHR37422">
    <property type="entry name" value="TEICHURONIC ACID BIOSYNTHESIS PROTEIN TUAE"/>
    <property type="match status" value="1"/>
</dbReference>
<feature type="transmembrane region" description="Helical" evidence="5">
    <location>
        <begin position="174"/>
        <end position="193"/>
    </location>
</feature>
<proteinExistence type="predicted"/>
<dbReference type="GO" id="GO:0016874">
    <property type="term" value="F:ligase activity"/>
    <property type="evidence" value="ECO:0007669"/>
    <property type="project" value="UniProtKB-KW"/>
</dbReference>
<evidence type="ECO:0000313" key="7">
    <source>
        <dbReference type="EMBL" id="MRS62213.1"/>
    </source>
</evidence>
<dbReference type="Proteomes" id="UP000441754">
    <property type="component" value="Unassembled WGS sequence"/>
</dbReference>
<evidence type="ECO:0000256" key="3">
    <source>
        <dbReference type="ARBA" id="ARBA00022989"/>
    </source>
</evidence>
<protein>
    <submittedName>
        <fullName evidence="7">O-antigen ligase domain-containing protein</fullName>
    </submittedName>
</protein>
<keyword evidence="8" id="KW-1185">Reference proteome</keyword>
<feature type="transmembrane region" description="Helical" evidence="5">
    <location>
        <begin position="453"/>
        <end position="471"/>
    </location>
</feature>
<feature type="transmembrane region" description="Helical" evidence="5">
    <location>
        <begin position="255"/>
        <end position="273"/>
    </location>
</feature>
<feature type="transmembrane region" description="Helical" evidence="5">
    <location>
        <begin position="231"/>
        <end position="250"/>
    </location>
</feature>
<sequence>MLDSVALPSFRLQNRFWLFSLIGTICAVVAGYAIGTHEIVGAALVVVVPMGLVILAGVLSEPRVGFLVYIQVSFLVNVFARFLPLSLPFGMMVDGVLALTMLSLLLNSKRMQWSKLRHPIMYLVGFWFVYTCLEYFNPEAPYRPAWFFHIRPFSMQWIFAACIILVNPIRKGDIQYLLVTWLFWSFLAALWSFKQQYLGLTNAEQIWMNTVGAKTHLLFGHLRSFSFYSDAAQFGAEMAGITLVALILALEEKRLLYKLFYFFLMLVYFWGFAVSGTRSALFVILAGFPFYLVLKRDVTKLVLGAAVAVPLFVILKFTEIGSGNYQIQRMRTAVRPLEDPSFILRLQNQEKLSRLMKRLPFGAGLGTSESVGVRYSPWHFASQIAPDSWYVELWIETGIVGVWIYVAMLVAIAGIGVRKVLKLRDPWTLMVMRVFLCEYVGIMVMGYSNPVLGQFPTGTIIFVSTVLFTSCERWDKPAKKPEPEPALA</sequence>
<feature type="transmembrane region" description="Helical" evidence="5">
    <location>
        <begin position="16"/>
        <end position="34"/>
    </location>
</feature>
<feature type="transmembrane region" description="Helical" evidence="5">
    <location>
        <begin position="40"/>
        <end position="59"/>
    </location>
</feature>
<evidence type="ECO:0000256" key="2">
    <source>
        <dbReference type="ARBA" id="ARBA00022692"/>
    </source>
</evidence>
<dbReference type="AlphaFoldDB" id="A0A7K0EK26"/>
<keyword evidence="2 5" id="KW-0812">Transmembrane</keyword>
<dbReference type="PANTHER" id="PTHR37422:SF13">
    <property type="entry name" value="LIPOPOLYSACCHARIDE BIOSYNTHESIS PROTEIN PA4999-RELATED"/>
    <property type="match status" value="1"/>
</dbReference>
<evidence type="ECO:0000256" key="1">
    <source>
        <dbReference type="ARBA" id="ARBA00004141"/>
    </source>
</evidence>
<dbReference type="InterPro" id="IPR051533">
    <property type="entry name" value="WaaL-like"/>
</dbReference>
<dbReference type="GO" id="GO:0016020">
    <property type="term" value="C:membrane"/>
    <property type="evidence" value="ECO:0007669"/>
    <property type="project" value="UniProtKB-SubCell"/>
</dbReference>
<dbReference type="RefSeq" id="WP_154175603.1">
    <property type="nucleotide sequence ID" value="NZ_WJXZ01000007.1"/>
</dbReference>